<proteinExistence type="predicted"/>
<feature type="non-terminal residue" evidence="1">
    <location>
        <position position="173"/>
    </location>
</feature>
<accession>A0A9N9KFN8</accession>
<sequence>LEGLARLLELLTNYFKVEIGKKLLDHLRQWADPSVLQEAAGKPLIDVEPIKIIVAILNVFHLLPSAANIFLENLVHIVLDLEEQLRRSLSSPFRLPLIKFLNRYASETIEYFYERLGDSKYSRLFISILETEEAIKLRQYIMENPNLLIEKASNSKDSDDFNEAKFQKIVIIR</sequence>
<reference evidence="1" key="1">
    <citation type="submission" date="2021-06" db="EMBL/GenBank/DDBJ databases">
        <authorList>
            <person name="Kallberg Y."/>
            <person name="Tangrot J."/>
            <person name="Rosling A."/>
        </authorList>
    </citation>
    <scope>NUCLEOTIDE SEQUENCE</scope>
    <source>
        <strain evidence="1">MA453B</strain>
    </source>
</reference>
<dbReference type="AlphaFoldDB" id="A0A9N9KFN8"/>
<evidence type="ECO:0000313" key="2">
    <source>
        <dbReference type="Proteomes" id="UP000789405"/>
    </source>
</evidence>
<dbReference type="Proteomes" id="UP000789405">
    <property type="component" value="Unassembled WGS sequence"/>
</dbReference>
<dbReference type="Pfam" id="PF20206">
    <property type="entry name" value="Tra1_ring"/>
    <property type="match status" value="1"/>
</dbReference>
<organism evidence="1 2">
    <name type="scientific">Dentiscutata erythropus</name>
    <dbReference type="NCBI Taxonomy" id="1348616"/>
    <lineage>
        <taxon>Eukaryota</taxon>
        <taxon>Fungi</taxon>
        <taxon>Fungi incertae sedis</taxon>
        <taxon>Mucoromycota</taxon>
        <taxon>Glomeromycotina</taxon>
        <taxon>Glomeromycetes</taxon>
        <taxon>Diversisporales</taxon>
        <taxon>Gigasporaceae</taxon>
        <taxon>Dentiscutata</taxon>
    </lineage>
</organism>
<evidence type="ECO:0000313" key="1">
    <source>
        <dbReference type="EMBL" id="CAG8826898.1"/>
    </source>
</evidence>
<dbReference type="OrthoDB" id="5570127at2759"/>
<gene>
    <name evidence="1" type="ORF">DERYTH_LOCUS28186</name>
</gene>
<protein>
    <submittedName>
        <fullName evidence="1">8163_t:CDS:1</fullName>
    </submittedName>
</protein>
<feature type="non-terminal residue" evidence="1">
    <location>
        <position position="1"/>
    </location>
</feature>
<dbReference type="EMBL" id="CAJVPY010068778">
    <property type="protein sequence ID" value="CAG8826898.1"/>
    <property type="molecule type" value="Genomic_DNA"/>
</dbReference>
<comment type="caution">
    <text evidence="1">The sequence shown here is derived from an EMBL/GenBank/DDBJ whole genome shotgun (WGS) entry which is preliminary data.</text>
</comment>
<name>A0A9N9KFN8_9GLOM</name>
<dbReference type="InterPro" id="IPR046805">
    <property type="entry name" value="Tra1_ring"/>
</dbReference>
<keyword evidence="2" id="KW-1185">Reference proteome</keyword>